<accession>A0A811NWR3</accession>
<dbReference type="EMBL" id="CAJGYO010000005">
    <property type="protein sequence ID" value="CAD6231409.1"/>
    <property type="molecule type" value="Genomic_DNA"/>
</dbReference>
<keyword evidence="2" id="KW-1133">Transmembrane helix</keyword>
<dbReference type="AlphaFoldDB" id="A0A811NWR3"/>
<feature type="transmembrane region" description="Helical" evidence="2">
    <location>
        <begin position="408"/>
        <end position="425"/>
    </location>
</feature>
<feature type="region of interest" description="Disordered" evidence="1">
    <location>
        <begin position="314"/>
        <end position="368"/>
    </location>
</feature>
<comment type="caution">
    <text evidence="3">The sequence shown here is derived from an EMBL/GenBank/DDBJ whole genome shotgun (WGS) entry which is preliminary data.</text>
</comment>
<feature type="transmembrane region" description="Helical" evidence="2">
    <location>
        <begin position="564"/>
        <end position="583"/>
    </location>
</feature>
<feature type="transmembrane region" description="Helical" evidence="2">
    <location>
        <begin position="184"/>
        <end position="207"/>
    </location>
</feature>
<feature type="transmembrane region" description="Helical" evidence="2">
    <location>
        <begin position="282"/>
        <end position="307"/>
    </location>
</feature>
<feature type="transmembrane region" description="Helical" evidence="2">
    <location>
        <begin position="68"/>
        <end position="86"/>
    </location>
</feature>
<keyword evidence="2" id="KW-0812">Transmembrane</keyword>
<reference evidence="3" key="1">
    <citation type="submission" date="2020-10" db="EMBL/GenBank/DDBJ databases">
        <authorList>
            <person name="Han B."/>
            <person name="Lu T."/>
            <person name="Zhao Q."/>
            <person name="Huang X."/>
            <person name="Zhao Y."/>
        </authorList>
    </citation>
    <scope>NUCLEOTIDE SEQUENCE</scope>
</reference>
<dbReference type="OrthoDB" id="696055at2759"/>
<keyword evidence="2" id="KW-0472">Membrane</keyword>
<keyword evidence="4" id="KW-1185">Reference proteome</keyword>
<feature type="transmembrane region" description="Helical" evidence="2">
    <location>
        <begin position="525"/>
        <end position="544"/>
    </location>
</feature>
<feature type="transmembrane region" description="Helical" evidence="2">
    <location>
        <begin position="117"/>
        <end position="137"/>
    </location>
</feature>
<name>A0A811NWR3_9POAL</name>
<protein>
    <submittedName>
        <fullName evidence="3">Uncharacterized protein</fullName>
    </submittedName>
</protein>
<proteinExistence type="predicted"/>
<evidence type="ECO:0000313" key="4">
    <source>
        <dbReference type="Proteomes" id="UP000604825"/>
    </source>
</evidence>
<evidence type="ECO:0000256" key="1">
    <source>
        <dbReference type="SAM" id="MobiDB-lite"/>
    </source>
</evidence>
<evidence type="ECO:0000256" key="2">
    <source>
        <dbReference type="SAM" id="Phobius"/>
    </source>
</evidence>
<evidence type="ECO:0000313" key="3">
    <source>
        <dbReference type="EMBL" id="CAD6231409.1"/>
    </source>
</evidence>
<feature type="compositionally biased region" description="Basic and acidic residues" evidence="1">
    <location>
        <begin position="476"/>
        <end position="491"/>
    </location>
</feature>
<feature type="transmembrane region" description="Helical" evidence="2">
    <location>
        <begin position="157"/>
        <end position="177"/>
    </location>
</feature>
<dbReference type="Proteomes" id="UP000604825">
    <property type="component" value="Unassembled WGS sequence"/>
</dbReference>
<feature type="transmembrane region" description="Helical" evidence="2">
    <location>
        <begin position="382"/>
        <end position="401"/>
    </location>
</feature>
<feature type="region of interest" description="Disordered" evidence="1">
    <location>
        <begin position="433"/>
        <end position="496"/>
    </location>
</feature>
<gene>
    <name evidence="3" type="ORF">NCGR_LOCUS21508</name>
</gene>
<sequence>MPVPRLVRGQRREPCQGALSLGSGLRCGDPWDMGREEEQIKAWLPDLKYCFGVIENGTDKELRNRVRAFTGAFIVMISPVLLAIVLKKVNLTGAGKYQGIRMLEVLVGLVQRRFPDLAAVTLLMGILPFLCVMASEACDILPPLSYVAPRLKAATKVLLFVANVLLMLLGCGILLLFHKNALLVVTFCSTMVIVVMVVNIIIFVIGYCCDPGTDEDATAENHTELEHLLEFSAGVTVMMFLVLECVVLEGLLRNSQGQAVCLGAAQPPAPTPSTAQQGQETVLGGTLLISFFTTAFGVSLMNIWTVFGTAPRPCTPPSEPEPEAGAANSGSESVGEMGSASSSKHAEAPMAEPQPKRQQTTSPKSKSKTVTLTATLPWCLNFILHAVPVAAVLVLITLEVLPQKLKPAVWLPFFPPATVLLMLLARCSCEEDSSNKEDQGQAGPSGAQAENQMAPPAEQIVGSGSASSDPAGKAQQPEDKDKEPEDEKQPTDKPAPLELTKVAFTGFLAVAVPSVTNASVGNPSIVFVLSTAATVLMGLLWRLLTTHEAEAEPPSHVLKAANHASFGAHLLILIAGVAFWVMAVNV</sequence>
<organism evidence="3 4">
    <name type="scientific">Miscanthus lutarioriparius</name>
    <dbReference type="NCBI Taxonomy" id="422564"/>
    <lineage>
        <taxon>Eukaryota</taxon>
        <taxon>Viridiplantae</taxon>
        <taxon>Streptophyta</taxon>
        <taxon>Embryophyta</taxon>
        <taxon>Tracheophyta</taxon>
        <taxon>Spermatophyta</taxon>
        <taxon>Magnoliopsida</taxon>
        <taxon>Liliopsida</taxon>
        <taxon>Poales</taxon>
        <taxon>Poaceae</taxon>
        <taxon>PACMAD clade</taxon>
        <taxon>Panicoideae</taxon>
        <taxon>Andropogonodae</taxon>
        <taxon>Andropogoneae</taxon>
        <taxon>Saccharinae</taxon>
        <taxon>Miscanthus</taxon>
    </lineage>
</organism>